<dbReference type="Pfam" id="PF19273">
    <property type="entry name" value="Exportin-5"/>
    <property type="match status" value="1"/>
</dbReference>
<dbReference type="GO" id="GO:0006405">
    <property type="term" value="P:RNA export from nucleus"/>
    <property type="evidence" value="ECO:0007669"/>
    <property type="project" value="TreeGrafter"/>
</dbReference>
<reference evidence="2 3" key="1">
    <citation type="journal article" date="2018" name="Nat. Ecol. Evol.">
        <title>Pezizomycetes genomes reveal the molecular basis of ectomycorrhizal truffle lifestyle.</title>
        <authorList>
            <person name="Murat C."/>
            <person name="Payen T."/>
            <person name="Noel B."/>
            <person name="Kuo A."/>
            <person name="Morin E."/>
            <person name="Chen J."/>
            <person name="Kohler A."/>
            <person name="Krizsan K."/>
            <person name="Balestrini R."/>
            <person name="Da Silva C."/>
            <person name="Montanini B."/>
            <person name="Hainaut M."/>
            <person name="Levati E."/>
            <person name="Barry K.W."/>
            <person name="Belfiori B."/>
            <person name="Cichocki N."/>
            <person name="Clum A."/>
            <person name="Dockter R.B."/>
            <person name="Fauchery L."/>
            <person name="Guy J."/>
            <person name="Iotti M."/>
            <person name="Le Tacon F."/>
            <person name="Lindquist E.A."/>
            <person name="Lipzen A."/>
            <person name="Malagnac F."/>
            <person name="Mello A."/>
            <person name="Molinier V."/>
            <person name="Miyauchi S."/>
            <person name="Poulain J."/>
            <person name="Riccioni C."/>
            <person name="Rubini A."/>
            <person name="Sitrit Y."/>
            <person name="Splivallo R."/>
            <person name="Traeger S."/>
            <person name="Wang M."/>
            <person name="Zifcakova L."/>
            <person name="Wipf D."/>
            <person name="Zambonelli A."/>
            <person name="Paolocci F."/>
            <person name="Nowrousian M."/>
            <person name="Ottonello S."/>
            <person name="Baldrian P."/>
            <person name="Spatafora J.W."/>
            <person name="Henrissat B."/>
            <person name="Nagy L.G."/>
            <person name="Aury J.M."/>
            <person name="Wincker P."/>
            <person name="Grigoriev I.V."/>
            <person name="Bonfante P."/>
            <person name="Martin F.M."/>
        </authorList>
    </citation>
    <scope>NUCLEOTIDE SEQUENCE [LARGE SCALE GENOMIC DNA]</scope>
    <source>
        <strain evidence="2 3">ATCC MYA-4762</strain>
    </source>
</reference>
<evidence type="ECO:0000313" key="2">
    <source>
        <dbReference type="EMBL" id="RPB21450.1"/>
    </source>
</evidence>
<dbReference type="GO" id="GO:0003723">
    <property type="term" value="F:RNA binding"/>
    <property type="evidence" value="ECO:0007669"/>
    <property type="project" value="TreeGrafter"/>
</dbReference>
<dbReference type="AlphaFoldDB" id="A0A3N4LEY3"/>
<dbReference type="InterPro" id="IPR045065">
    <property type="entry name" value="XPO1/5"/>
</dbReference>
<sequence>MNGGGSVGNGVGNTGIVMLGSNGAATGSAQTLEQIKKALEIVYDVRSSNETRKEAGVFLDLAKNDKEAPAHGFQLAINRTHDPIVRHFALSLLEHGIRYSWDGYSTEQATAVRGWMLGLAENVDGGDPIFLRNKVAQLWVEVAKKSWAAEWLDMDALLVKLWEGTGAQRDLCLYILETLVDDVFNREDSAAGIRNAPLTKACIDIFTPASVLHENFPGREPTPAVRCGDEGWLVRLVDMLGKCLDQGVENAEAKACASKILSTLKVSMAWCIPKAVTHAKVIDTVGRALTMQSNGIQMVATECLHTLFSRPLLADSDFEQIVLPMYHANTVALLTSIYNWRPVEGDDIDEERYVFLKKFAEMMANLGSAIEERWEIIVKHADLPGFMKLLFDLARHESLAVSIPVMTTFVRIMRKDTLSESEAVLPLIPGLLDLCSARLIHYESLPEGANASLLFLNEDLDTIPERHAFLGNYRRFCSSIVESMVRKRPREAFEFILSRVDVFLNELQAEQPVFRYENYDKNNLPFLKVDAQFTVVEAALKGYMKWVDHSQDPGMENSRVELEMHLERWCETLITRTFADPQIKKRVITLLVTFSTSALDKKADLMLKILEHVLLTDTRDLPQYPAYSDAIKYLQTVCTTEIQRLAMKMPDHLMIVYDQLKGKIDELIANGKCDERQIIAYHTFLFTINHRTRNIDPAMRQQRLNDYILPLTSAWGSAELTNSLSRFDSFCALLGLDKVQEYMITNRVHEIKDFSAHQLEQHALALQADLQEKFRVLPIRSTKAFITCSTEKLKKGSQVYNTTCVLWHDSIPVILPNLLKFITHAHAFHNPENWGNLPPEFRPVIKRVLTDRFWQAGISTGSRDEFYENVSKTKTTMEGLASSIRGAIRMVRECCYSILWCMSRLDVHFFGIHELPGPLAHALFADAHVLSSHQMSILLNMTRYIIDDCPPQYREHFLTPLLATLFTQVDRKVSLEWKALLERAQMQLGEEKLAEEMKEESILRQLTYIAVLIVAGLVDPSKAADVAGHGQYLNVAAAEVEPPRTEQGMREFVLSSDAVLEPLILFCTHALRMRDSRCCGIIIRVFRSIVPEFAEDRADIREFICREVLMAAIESLNDDYFVDVQKDLAQLIATIFMLYSPSSQTPRNLLLSLPGITEEKVNIVATKLQSCNSTRIQRALMLDLLDGLRGIAMSEKGKVTHKPRIQERKQQVQQSTRHYRQETPELGGVADMFV</sequence>
<gene>
    <name evidence="2" type="ORF">L211DRAFT_435819</name>
</gene>
<dbReference type="GO" id="GO:0005737">
    <property type="term" value="C:cytoplasm"/>
    <property type="evidence" value="ECO:0007669"/>
    <property type="project" value="TreeGrafter"/>
</dbReference>
<dbReference type="EMBL" id="ML121559">
    <property type="protein sequence ID" value="RPB21450.1"/>
    <property type="molecule type" value="Genomic_DNA"/>
</dbReference>
<dbReference type="Gene3D" id="1.25.10.10">
    <property type="entry name" value="Leucine-rich Repeat Variant"/>
    <property type="match status" value="1"/>
</dbReference>
<keyword evidence="3" id="KW-1185">Reference proteome</keyword>
<dbReference type="PANTHER" id="PTHR11223:SF3">
    <property type="entry name" value="EXPORTIN-5"/>
    <property type="match status" value="1"/>
</dbReference>
<dbReference type="SUPFAM" id="SSF48371">
    <property type="entry name" value="ARM repeat"/>
    <property type="match status" value="1"/>
</dbReference>
<dbReference type="GO" id="GO:0006611">
    <property type="term" value="P:protein export from nucleus"/>
    <property type="evidence" value="ECO:0007669"/>
    <property type="project" value="InterPro"/>
</dbReference>
<dbReference type="GO" id="GO:0005049">
    <property type="term" value="F:nuclear export signal receptor activity"/>
    <property type="evidence" value="ECO:0007669"/>
    <property type="project" value="InterPro"/>
</dbReference>
<evidence type="ECO:0000259" key="1">
    <source>
        <dbReference type="Pfam" id="PF19273"/>
    </source>
</evidence>
<dbReference type="FunCoup" id="A0A3N4LEY3">
    <property type="interactions" value="780"/>
</dbReference>
<accession>A0A3N4LEY3</accession>
<dbReference type="GO" id="GO:0042565">
    <property type="term" value="C:RNA nuclear export complex"/>
    <property type="evidence" value="ECO:0007669"/>
    <property type="project" value="TreeGrafter"/>
</dbReference>
<evidence type="ECO:0000313" key="3">
    <source>
        <dbReference type="Proteomes" id="UP000267821"/>
    </source>
</evidence>
<dbReference type="OrthoDB" id="2215036at2759"/>
<dbReference type="InterPro" id="IPR011989">
    <property type="entry name" value="ARM-like"/>
</dbReference>
<dbReference type="InterPro" id="IPR016024">
    <property type="entry name" value="ARM-type_fold"/>
</dbReference>
<dbReference type="PANTHER" id="PTHR11223">
    <property type="entry name" value="EXPORTIN 1/5"/>
    <property type="match status" value="1"/>
</dbReference>
<dbReference type="InterPro" id="IPR045478">
    <property type="entry name" value="Exportin-5_C"/>
</dbReference>
<dbReference type="STRING" id="1051890.A0A3N4LEY3"/>
<protein>
    <recommendedName>
        <fullName evidence="1">Exportin-5 C-terminal domain-containing protein</fullName>
    </recommendedName>
</protein>
<dbReference type="InParanoid" id="A0A3N4LEY3"/>
<dbReference type="Proteomes" id="UP000267821">
    <property type="component" value="Unassembled WGS sequence"/>
</dbReference>
<organism evidence="2 3">
    <name type="scientific">Terfezia boudieri ATCC MYA-4762</name>
    <dbReference type="NCBI Taxonomy" id="1051890"/>
    <lineage>
        <taxon>Eukaryota</taxon>
        <taxon>Fungi</taxon>
        <taxon>Dikarya</taxon>
        <taxon>Ascomycota</taxon>
        <taxon>Pezizomycotina</taxon>
        <taxon>Pezizomycetes</taxon>
        <taxon>Pezizales</taxon>
        <taxon>Pezizaceae</taxon>
        <taxon>Terfezia</taxon>
    </lineage>
</organism>
<name>A0A3N4LEY3_9PEZI</name>
<dbReference type="GO" id="GO:0005634">
    <property type="term" value="C:nucleus"/>
    <property type="evidence" value="ECO:0007669"/>
    <property type="project" value="TreeGrafter"/>
</dbReference>
<feature type="domain" description="Exportin-5 C-terminal" evidence="1">
    <location>
        <begin position="350"/>
        <end position="1193"/>
    </location>
</feature>
<proteinExistence type="predicted"/>